<protein>
    <submittedName>
        <fullName evidence="2">HDOD domain-containing protein</fullName>
    </submittedName>
</protein>
<keyword evidence="3" id="KW-1185">Reference proteome</keyword>
<dbReference type="AlphaFoldDB" id="A0A975SLX5"/>
<dbReference type="RefSeq" id="WP_216128512.1">
    <property type="nucleotide sequence ID" value="NZ_CP064782.1"/>
</dbReference>
<dbReference type="EMBL" id="CP064782">
    <property type="protein sequence ID" value="QWT48698.1"/>
    <property type="molecule type" value="Genomic_DNA"/>
</dbReference>
<dbReference type="InterPro" id="IPR052340">
    <property type="entry name" value="RNase_Y/CdgJ"/>
</dbReference>
<dbReference type="PANTHER" id="PTHR33525">
    <property type="match status" value="1"/>
</dbReference>
<proteinExistence type="predicted"/>
<dbReference type="PROSITE" id="PS51833">
    <property type="entry name" value="HDOD"/>
    <property type="match status" value="1"/>
</dbReference>
<feature type="domain" description="HDOD" evidence="1">
    <location>
        <begin position="189"/>
        <end position="382"/>
    </location>
</feature>
<dbReference type="PANTHER" id="PTHR33525:SF4">
    <property type="entry name" value="CYCLIC DI-GMP PHOSPHODIESTERASE CDGJ"/>
    <property type="match status" value="1"/>
</dbReference>
<evidence type="ECO:0000313" key="2">
    <source>
        <dbReference type="EMBL" id="QWT48698.1"/>
    </source>
</evidence>
<gene>
    <name evidence="2" type="ORF">Azoinq_12760</name>
</gene>
<name>A0A975SLX5_9RHOO</name>
<evidence type="ECO:0000313" key="3">
    <source>
        <dbReference type="Proteomes" id="UP000683428"/>
    </source>
</evidence>
<evidence type="ECO:0000259" key="1">
    <source>
        <dbReference type="PROSITE" id="PS51833"/>
    </source>
</evidence>
<dbReference type="Pfam" id="PF08668">
    <property type="entry name" value="HDOD"/>
    <property type="match status" value="1"/>
</dbReference>
<reference evidence="2" key="1">
    <citation type="submission" date="2020-11" db="EMBL/GenBank/DDBJ databases">
        <title>Azospira inquinata sp. nov.</title>
        <authorList>
            <person name="Moe W.M."/>
            <person name="Mikes M.C."/>
        </authorList>
    </citation>
    <scope>NUCLEOTIDE SEQUENCE</scope>
    <source>
        <strain evidence="2">Azo-3</strain>
    </source>
</reference>
<accession>A0A975SLX5</accession>
<dbReference type="InterPro" id="IPR013976">
    <property type="entry name" value="HDOD"/>
</dbReference>
<organism evidence="2 3">
    <name type="scientific">Azospira inquinata</name>
    <dbReference type="NCBI Taxonomy" id="2785627"/>
    <lineage>
        <taxon>Bacteria</taxon>
        <taxon>Pseudomonadati</taxon>
        <taxon>Pseudomonadota</taxon>
        <taxon>Betaproteobacteria</taxon>
        <taxon>Rhodocyclales</taxon>
        <taxon>Rhodocyclaceae</taxon>
        <taxon>Azospira</taxon>
    </lineage>
</organism>
<dbReference type="KEGG" id="aiq:Azoinq_12760"/>
<sequence length="400" mass="44070">MIVPYPFLRPLLNVNLAWAGVDLALFPEDFPDGELAATGITHLAQHNRSLPHPLTLPWLMPGDREIYARNSIATQLPVEQLILTLPDGDLDQDLSFLRHPGFRIAAQADSNATLNHLIQRKADWAVLDARQARDQVSPLELARAKEAGLVLVARQVRNNDLLAWCGARGFNLVSNEFLFRPDEVDGTVPDPAKLRLLKILSLIVQDADTRELEELFKQEAKLSYNLLRLVNSVSLGVTTRISSFGQAITLLGRRQLQRWLQLLIYAHQFSEEQQPNPLMQQAALRGALMERLAMAAAPDKAEDRDFRDCAYMVGAFSLLNILLHLSMSDILAALPLTDEVQGALAAHAGQLGHLLAILEHGDRGEFALAVPLLETEGISPTVFGALQIDALAWAGQVALA</sequence>
<dbReference type="Proteomes" id="UP000683428">
    <property type="component" value="Chromosome"/>
</dbReference>